<dbReference type="AlphaFoldDB" id="A0A517TSW4"/>
<evidence type="ECO:0000313" key="2">
    <source>
        <dbReference type="Proteomes" id="UP000317909"/>
    </source>
</evidence>
<accession>A0A517TSW4</accession>
<dbReference type="Proteomes" id="UP000317909">
    <property type="component" value="Chromosome"/>
</dbReference>
<gene>
    <name evidence="1" type="ORF">I41_06350</name>
</gene>
<dbReference type="OrthoDB" id="9976602at2"/>
<organism evidence="1 2">
    <name type="scientific">Lacipirellula limnantheis</name>
    <dbReference type="NCBI Taxonomy" id="2528024"/>
    <lineage>
        <taxon>Bacteria</taxon>
        <taxon>Pseudomonadati</taxon>
        <taxon>Planctomycetota</taxon>
        <taxon>Planctomycetia</taxon>
        <taxon>Pirellulales</taxon>
        <taxon>Lacipirellulaceae</taxon>
        <taxon>Lacipirellula</taxon>
    </lineage>
</organism>
<keyword evidence="2" id="KW-1185">Reference proteome</keyword>
<dbReference type="KEGG" id="llh:I41_06350"/>
<reference evidence="1 2" key="1">
    <citation type="submission" date="2019-02" db="EMBL/GenBank/DDBJ databases">
        <title>Deep-cultivation of Planctomycetes and their phenomic and genomic characterization uncovers novel biology.</title>
        <authorList>
            <person name="Wiegand S."/>
            <person name="Jogler M."/>
            <person name="Boedeker C."/>
            <person name="Pinto D."/>
            <person name="Vollmers J."/>
            <person name="Rivas-Marin E."/>
            <person name="Kohn T."/>
            <person name="Peeters S.H."/>
            <person name="Heuer A."/>
            <person name="Rast P."/>
            <person name="Oberbeckmann S."/>
            <person name="Bunk B."/>
            <person name="Jeske O."/>
            <person name="Meyerdierks A."/>
            <person name="Storesund J.E."/>
            <person name="Kallscheuer N."/>
            <person name="Luecker S."/>
            <person name="Lage O.M."/>
            <person name="Pohl T."/>
            <person name="Merkel B.J."/>
            <person name="Hornburger P."/>
            <person name="Mueller R.-W."/>
            <person name="Bruemmer F."/>
            <person name="Labrenz M."/>
            <person name="Spormann A.M."/>
            <person name="Op den Camp H."/>
            <person name="Overmann J."/>
            <person name="Amann R."/>
            <person name="Jetten M.S.M."/>
            <person name="Mascher T."/>
            <person name="Medema M.H."/>
            <person name="Devos D.P."/>
            <person name="Kaster A.-K."/>
            <person name="Ovreas L."/>
            <person name="Rohde M."/>
            <person name="Galperin M.Y."/>
            <person name="Jogler C."/>
        </authorList>
    </citation>
    <scope>NUCLEOTIDE SEQUENCE [LARGE SCALE GENOMIC DNA]</scope>
    <source>
        <strain evidence="1 2">I41</strain>
    </source>
</reference>
<dbReference type="RefSeq" id="WP_145430779.1">
    <property type="nucleotide sequence ID" value="NZ_CP036339.1"/>
</dbReference>
<evidence type="ECO:0000313" key="1">
    <source>
        <dbReference type="EMBL" id="QDT71478.1"/>
    </source>
</evidence>
<protein>
    <submittedName>
        <fullName evidence="1">Uncharacterized protein</fullName>
    </submittedName>
</protein>
<sequence>MAFTREQAYAALGSLNPSPVFLESYRVKPLPENLDIYFGPPEEFFIAPDTQELYTRNRLVPILDDGNFGLVTFLDPDTRELIQLDVESPDESRAVFHHWQQYLAALMIRVGESVDEDSRVRRMAELVGFSHTDKLFDHFARTAALSGDAWWEERSLFPLSIRAEPGAAADSGG</sequence>
<dbReference type="EMBL" id="CP036339">
    <property type="protein sequence ID" value="QDT71478.1"/>
    <property type="molecule type" value="Genomic_DNA"/>
</dbReference>
<name>A0A517TSW4_9BACT</name>
<proteinExistence type="predicted"/>